<feature type="region of interest" description="Disordered" evidence="1">
    <location>
        <begin position="157"/>
        <end position="180"/>
    </location>
</feature>
<feature type="compositionally biased region" description="Polar residues" evidence="1">
    <location>
        <begin position="1"/>
        <end position="10"/>
    </location>
</feature>
<evidence type="ECO:0000256" key="1">
    <source>
        <dbReference type="SAM" id="MobiDB-lite"/>
    </source>
</evidence>
<feature type="transmembrane region" description="Helical" evidence="2">
    <location>
        <begin position="203"/>
        <end position="221"/>
    </location>
</feature>
<keyword evidence="2" id="KW-0472">Membrane</keyword>
<keyword evidence="2" id="KW-1133">Transmembrane helix</keyword>
<name>A0ABR8RXK4_9CELL</name>
<gene>
    <name evidence="3" type="ORF">H9652_19230</name>
</gene>
<organism evidence="3 4">
    <name type="scientific">Oerskovia rustica</name>
    <dbReference type="NCBI Taxonomy" id="2762237"/>
    <lineage>
        <taxon>Bacteria</taxon>
        <taxon>Bacillati</taxon>
        <taxon>Actinomycetota</taxon>
        <taxon>Actinomycetes</taxon>
        <taxon>Micrococcales</taxon>
        <taxon>Cellulomonadaceae</taxon>
        <taxon>Oerskovia</taxon>
    </lineage>
</organism>
<evidence type="ECO:0000313" key="3">
    <source>
        <dbReference type="EMBL" id="MBD7952531.1"/>
    </source>
</evidence>
<accession>A0ABR8RXK4</accession>
<sequence>MSDMTQQANRHTGPDRARTPRPRARSGPLTGALGRVRAAAAAGMALLLGTLLATVLGAVPASAHGGDIILSIGGDGAGGISVNVTYKTDGHPVEEIVDVMVMAVSDAGTEIGPLQLSSASEGVGWYTSAPDVLTDGHWTVTATTTTPVATTATSQIDVVPPPAAPAPAEGDTEVGAEGEGASAAAAAAAAAASDEGSGVPTTALVVGGAVLLLAAGAVLVLRRRATAAERP</sequence>
<evidence type="ECO:0000256" key="2">
    <source>
        <dbReference type="SAM" id="Phobius"/>
    </source>
</evidence>
<protein>
    <recommendedName>
        <fullName evidence="5">LPXTG cell wall anchor domain-containing protein</fullName>
    </recommendedName>
</protein>
<proteinExistence type="predicted"/>
<evidence type="ECO:0008006" key="5">
    <source>
        <dbReference type="Google" id="ProtNLM"/>
    </source>
</evidence>
<dbReference type="EMBL" id="JACSQQ010000062">
    <property type="protein sequence ID" value="MBD7952531.1"/>
    <property type="molecule type" value="Genomic_DNA"/>
</dbReference>
<keyword evidence="4" id="KW-1185">Reference proteome</keyword>
<dbReference type="RefSeq" id="WP_191798404.1">
    <property type="nucleotide sequence ID" value="NZ_JACSQQ010000062.1"/>
</dbReference>
<evidence type="ECO:0000313" key="4">
    <source>
        <dbReference type="Proteomes" id="UP000641803"/>
    </source>
</evidence>
<comment type="caution">
    <text evidence="3">The sequence shown here is derived from an EMBL/GenBank/DDBJ whole genome shotgun (WGS) entry which is preliminary data.</text>
</comment>
<dbReference type="Proteomes" id="UP000641803">
    <property type="component" value="Unassembled WGS sequence"/>
</dbReference>
<reference evidence="3 4" key="1">
    <citation type="submission" date="2020-08" db="EMBL/GenBank/DDBJ databases">
        <title>A Genomic Blueprint of the Chicken Gut Microbiome.</title>
        <authorList>
            <person name="Gilroy R."/>
            <person name="Ravi A."/>
            <person name="Getino M."/>
            <person name="Pursley I."/>
            <person name="Horton D.L."/>
            <person name="Alikhan N.-F."/>
            <person name="Baker D."/>
            <person name="Gharbi K."/>
            <person name="Hall N."/>
            <person name="Watson M."/>
            <person name="Adriaenssens E.M."/>
            <person name="Foster-Nyarko E."/>
            <person name="Jarju S."/>
            <person name="Secka A."/>
            <person name="Antonio M."/>
            <person name="Oren A."/>
            <person name="Chaudhuri R."/>
            <person name="La Ragione R.M."/>
            <person name="Hildebrand F."/>
            <person name="Pallen M.J."/>
        </authorList>
    </citation>
    <scope>NUCLEOTIDE SEQUENCE [LARGE SCALE GENOMIC DNA]</scope>
    <source>
        <strain evidence="3 4">Sa4CUA1</strain>
    </source>
</reference>
<keyword evidence="2" id="KW-0812">Transmembrane</keyword>
<feature type="transmembrane region" description="Helical" evidence="2">
    <location>
        <begin position="38"/>
        <end position="59"/>
    </location>
</feature>
<feature type="region of interest" description="Disordered" evidence="1">
    <location>
        <begin position="1"/>
        <end position="30"/>
    </location>
</feature>